<keyword evidence="2 4" id="KW-0863">Zinc-finger</keyword>
<feature type="region of interest" description="Disordered" evidence="5">
    <location>
        <begin position="1"/>
        <end position="49"/>
    </location>
</feature>
<feature type="region of interest" description="Disordered" evidence="5">
    <location>
        <begin position="341"/>
        <end position="375"/>
    </location>
</feature>
<dbReference type="PROSITE" id="PS50089">
    <property type="entry name" value="ZF_RING_2"/>
    <property type="match status" value="1"/>
</dbReference>
<feature type="compositionally biased region" description="Low complexity" evidence="5">
    <location>
        <begin position="24"/>
        <end position="45"/>
    </location>
</feature>
<feature type="compositionally biased region" description="Polar residues" evidence="5">
    <location>
        <begin position="226"/>
        <end position="263"/>
    </location>
</feature>
<feature type="compositionally biased region" description="Low complexity" evidence="5">
    <location>
        <begin position="644"/>
        <end position="662"/>
    </location>
</feature>
<dbReference type="SMART" id="SM00184">
    <property type="entry name" value="RING"/>
    <property type="match status" value="1"/>
</dbReference>
<proteinExistence type="predicted"/>
<evidence type="ECO:0000256" key="2">
    <source>
        <dbReference type="ARBA" id="ARBA00022771"/>
    </source>
</evidence>
<accession>A0A9P7B9Q7</accession>
<organism evidence="7 8">
    <name type="scientific">Maudiozyma exigua</name>
    <name type="common">Yeast</name>
    <name type="synonym">Kazachstania exigua</name>
    <dbReference type="NCBI Taxonomy" id="34358"/>
    <lineage>
        <taxon>Eukaryota</taxon>
        <taxon>Fungi</taxon>
        <taxon>Dikarya</taxon>
        <taxon>Ascomycota</taxon>
        <taxon>Saccharomycotina</taxon>
        <taxon>Saccharomycetes</taxon>
        <taxon>Saccharomycetales</taxon>
        <taxon>Saccharomycetaceae</taxon>
        <taxon>Maudiozyma</taxon>
    </lineage>
</organism>
<keyword evidence="8" id="KW-1185">Reference proteome</keyword>
<dbReference type="GO" id="GO:0008270">
    <property type="term" value="F:zinc ion binding"/>
    <property type="evidence" value="ECO:0007669"/>
    <property type="project" value="UniProtKB-KW"/>
</dbReference>
<feature type="region of interest" description="Disordered" evidence="5">
    <location>
        <begin position="604"/>
        <end position="687"/>
    </location>
</feature>
<evidence type="ECO:0000256" key="3">
    <source>
        <dbReference type="ARBA" id="ARBA00022833"/>
    </source>
</evidence>
<keyword evidence="1" id="KW-0479">Metal-binding</keyword>
<dbReference type="Gene3D" id="3.30.40.10">
    <property type="entry name" value="Zinc/RING finger domain, C3HC4 (zinc finger)"/>
    <property type="match status" value="1"/>
</dbReference>
<feature type="region of interest" description="Disordered" evidence="5">
    <location>
        <begin position="195"/>
        <end position="271"/>
    </location>
</feature>
<dbReference type="Proteomes" id="UP000750334">
    <property type="component" value="Unassembled WGS sequence"/>
</dbReference>
<feature type="compositionally biased region" description="Low complexity" evidence="5">
    <location>
        <begin position="410"/>
        <end position="446"/>
    </location>
</feature>
<evidence type="ECO:0000313" key="8">
    <source>
        <dbReference type="Proteomes" id="UP000750334"/>
    </source>
</evidence>
<gene>
    <name evidence="7" type="ORF">C6P45_004633</name>
</gene>
<dbReference type="AlphaFoldDB" id="A0A9P7B9Q7"/>
<feature type="region of interest" description="Disordered" evidence="5">
    <location>
        <begin position="527"/>
        <end position="569"/>
    </location>
</feature>
<dbReference type="SUPFAM" id="SSF57850">
    <property type="entry name" value="RING/U-box"/>
    <property type="match status" value="1"/>
</dbReference>
<name>A0A9P7B9Q7_MAUEX</name>
<dbReference type="Pfam" id="PF13639">
    <property type="entry name" value="zf-RING_2"/>
    <property type="match status" value="1"/>
</dbReference>
<feature type="compositionally biased region" description="Polar residues" evidence="5">
    <location>
        <begin position="341"/>
        <end position="354"/>
    </location>
</feature>
<feature type="compositionally biased region" description="Polar residues" evidence="5">
    <location>
        <begin position="479"/>
        <end position="499"/>
    </location>
</feature>
<evidence type="ECO:0000313" key="7">
    <source>
        <dbReference type="EMBL" id="KAG0668473.1"/>
    </source>
</evidence>
<feature type="region of interest" description="Disordered" evidence="5">
    <location>
        <begin position="410"/>
        <end position="504"/>
    </location>
</feature>
<dbReference type="InterPro" id="IPR001841">
    <property type="entry name" value="Znf_RING"/>
</dbReference>
<feature type="compositionally biased region" description="Low complexity" evidence="5">
    <location>
        <begin position="1"/>
        <end position="16"/>
    </location>
</feature>
<keyword evidence="3" id="KW-0862">Zinc</keyword>
<dbReference type="OrthoDB" id="8062037at2759"/>
<comment type="caution">
    <text evidence="7">The sequence shown here is derived from an EMBL/GenBank/DDBJ whole genome shotgun (WGS) entry which is preliminary data.</text>
</comment>
<dbReference type="PANTHER" id="PTHR15710">
    <property type="entry name" value="E3 UBIQUITIN-PROTEIN LIGASE PRAJA"/>
    <property type="match status" value="1"/>
</dbReference>
<reference evidence="7 8" key="1">
    <citation type="submission" date="2020-11" db="EMBL/GenBank/DDBJ databases">
        <title>Kefir isolates.</title>
        <authorList>
            <person name="Marcisauskas S."/>
            <person name="Kim Y."/>
            <person name="Blasche S."/>
        </authorList>
    </citation>
    <scope>NUCLEOTIDE SEQUENCE [LARGE SCALE GENOMIC DNA]</scope>
    <source>
        <strain evidence="7 8">OG2</strain>
    </source>
</reference>
<sequence>MSGSNSPNNNTGDSGNNPPPSNNPNPTNNGQGNTNANNNNTNANTRIPEGDGITVSIQYTYLPVDGTNGTPRQRTIPFQFGAATNNTTTGATGQPAQGTNAAPGVTPATLPTPAGAFVLSFRDIPSTTPQSRLESIVAITAELAMRRFHELHSIPKGIPKEEFEKLPVLTLEQVKKLNNGKESECSICYEPYNEEAVPEDKKRERSEESDTEQTEQINRIKRQRINADTATSAPTPDSSVPTSAGNQTTADHSSRDSANTNVETDNDEHPKYLHSPVELPCHHIFGRECIYKWSRNENSCPLCRHKIAELTEAQNQQQTEFNNNATMQEFERIRNMLYNPSETTQPSAGNQGIHGTSTTAAGGTAGTDEPPRMDAEFNIPMGNPNIIFISPNDWNNMSNRAARTGVPVAGTTPAATAAPQPQDSNQGATSTAASASAGSAAGSRATPNTSNTRRRSGFNWIPITMRNLNPFTNEERTRSNPGPNGIANTTPSNNNAQDSTSEERAYTDVHSLLDNIFNRAGAIQGAANTTSTTTTDTPPINRSATANATTTQNPPPTRLPLGNVPPGLQGHLRNIQEALMGRNQPGNNMFSTGVASFRGQNGNVSTFELGSHHVPNRPVSNNTATTTTPASTTAQLNASSVQLPTTNSNSDPVNNDNPNTEQNNEDNETPENMDDNEASENNDNNQN</sequence>
<evidence type="ECO:0000256" key="5">
    <source>
        <dbReference type="SAM" id="MobiDB-lite"/>
    </source>
</evidence>
<evidence type="ECO:0000256" key="4">
    <source>
        <dbReference type="PROSITE-ProRule" id="PRU00175"/>
    </source>
</evidence>
<dbReference type="InterPro" id="IPR013083">
    <property type="entry name" value="Znf_RING/FYVE/PHD"/>
</dbReference>
<protein>
    <recommendedName>
        <fullName evidence="6">RING-type domain-containing protein</fullName>
    </recommendedName>
</protein>
<feature type="compositionally biased region" description="Basic and acidic residues" evidence="5">
    <location>
        <begin position="198"/>
        <end position="208"/>
    </location>
</feature>
<evidence type="ECO:0000259" key="6">
    <source>
        <dbReference type="PROSITE" id="PS50089"/>
    </source>
</evidence>
<feature type="compositionally biased region" description="Low complexity" evidence="5">
    <location>
        <begin position="623"/>
        <end position="634"/>
    </location>
</feature>
<feature type="domain" description="RING-type" evidence="6">
    <location>
        <begin position="279"/>
        <end position="304"/>
    </location>
</feature>
<dbReference type="EMBL" id="PUHR01000066">
    <property type="protein sequence ID" value="KAG0668473.1"/>
    <property type="molecule type" value="Genomic_DNA"/>
</dbReference>
<evidence type="ECO:0000256" key="1">
    <source>
        <dbReference type="ARBA" id="ARBA00022723"/>
    </source>
</evidence>
<feature type="compositionally biased region" description="Acidic residues" evidence="5">
    <location>
        <begin position="663"/>
        <end position="680"/>
    </location>
</feature>